<accession>A0A328HKP1</accession>
<evidence type="ECO:0000313" key="1">
    <source>
        <dbReference type="EMBL" id="RAM37790.1"/>
    </source>
</evidence>
<sequence length="251" mass="27306">MALGPVALALADALAVWWGPGFLDRDRQCFVQWTDERKGQPPVPDGAASMLANWKVAALADERQAAKRPDSPAANWGGWWWSTPRPSELLSTSRSLPDLGAIGLLLVEDSLGWKQATVWPLVPRPDARLYEIDGPAAWAALAARYPLDVSLSKRHGWWRTTGIAGSWLVPDWSAVAADYDGVHLTLWGYLTTAGRGVAARPSAGSSVAVLERTVLAGWNPDETYWLNDVLTPGAAPSDWRTDGSGRWSRLT</sequence>
<dbReference type="AlphaFoldDB" id="A0A328HKP1"/>
<gene>
    <name evidence="1" type="ORF">DBZ45_08055</name>
</gene>
<dbReference type="Proteomes" id="UP000249166">
    <property type="component" value="Unassembled WGS sequence"/>
</dbReference>
<proteinExistence type="predicted"/>
<dbReference type="EMBL" id="QLNP01000066">
    <property type="protein sequence ID" value="RAM37790.1"/>
    <property type="molecule type" value="Genomic_DNA"/>
</dbReference>
<name>A0A328HKP1_ARTGO</name>
<protein>
    <submittedName>
        <fullName evidence="1">Uncharacterized protein</fullName>
    </submittedName>
</protein>
<organism evidence="1 2">
    <name type="scientific">Arthrobacter globiformis</name>
    <dbReference type="NCBI Taxonomy" id="1665"/>
    <lineage>
        <taxon>Bacteria</taxon>
        <taxon>Bacillati</taxon>
        <taxon>Actinomycetota</taxon>
        <taxon>Actinomycetes</taxon>
        <taxon>Micrococcales</taxon>
        <taxon>Micrococcaceae</taxon>
        <taxon>Arthrobacter</taxon>
    </lineage>
</organism>
<evidence type="ECO:0000313" key="2">
    <source>
        <dbReference type="Proteomes" id="UP000249166"/>
    </source>
</evidence>
<comment type="caution">
    <text evidence="1">The sequence shown here is derived from an EMBL/GenBank/DDBJ whole genome shotgun (WGS) entry which is preliminary data.</text>
</comment>
<reference evidence="1 2" key="1">
    <citation type="submission" date="2018-04" db="EMBL/GenBank/DDBJ databases">
        <title>Bacteria isolated from cave deposits of Manipur.</title>
        <authorList>
            <person name="Sahoo D."/>
            <person name="Sarangthem I."/>
            <person name="Nandeibam J."/>
        </authorList>
    </citation>
    <scope>NUCLEOTIDE SEQUENCE [LARGE SCALE GENOMIC DNA]</scope>
    <source>
        <strain evidence="2">mrc11</strain>
    </source>
</reference>